<dbReference type="Proteomes" id="UP000006727">
    <property type="component" value="Chromosome 5"/>
</dbReference>
<keyword evidence="1" id="KW-1133">Transmembrane helix</keyword>
<protein>
    <submittedName>
        <fullName evidence="2 3">Uncharacterized protein</fullName>
    </submittedName>
</protein>
<keyword evidence="1" id="KW-0472">Membrane</keyword>
<evidence type="ECO:0000313" key="3">
    <source>
        <dbReference type="EnsemblPlants" id="Pp3c5_14180V3.1"/>
    </source>
</evidence>
<reference evidence="2 4" key="2">
    <citation type="journal article" date="2018" name="Plant J.">
        <title>The Physcomitrella patens chromosome-scale assembly reveals moss genome structure and evolution.</title>
        <authorList>
            <person name="Lang D."/>
            <person name="Ullrich K.K."/>
            <person name="Murat F."/>
            <person name="Fuchs J."/>
            <person name="Jenkins J."/>
            <person name="Haas F.B."/>
            <person name="Piednoel M."/>
            <person name="Gundlach H."/>
            <person name="Van Bel M."/>
            <person name="Meyberg R."/>
            <person name="Vives C."/>
            <person name="Morata J."/>
            <person name="Symeonidi A."/>
            <person name="Hiss M."/>
            <person name="Muchero W."/>
            <person name="Kamisugi Y."/>
            <person name="Saleh O."/>
            <person name="Blanc G."/>
            <person name="Decker E.L."/>
            <person name="van Gessel N."/>
            <person name="Grimwood J."/>
            <person name="Hayes R.D."/>
            <person name="Graham S.W."/>
            <person name="Gunter L.E."/>
            <person name="McDaniel S.F."/>
            <person name="Hoernstein S.N.W."/>
            <person name="Larsson A."/>
            <person name="Li F.W."/>
            <person name="Perroud P.F."/>
            <person name="Phillips J."/>
            <person name="Ranjan P."/>
            <person name="Rokshar D.S."/>
            <person name="Rothfels C.J."/>
            <person name="Schneider L."/>
            <person name="Shu S."/>
            <person name="Stevenson D.W."/>
            <person name="Thummler F."/>
            <person name="Tillich M."/>
            <person name="Villarreal Aguilar J.C."/>
            <person name="Widiez T."/>
            <person name="Wong G.K."/>
            <person name="Wymore A."/>
            <person name="Zhang Y."/>
            <person name="Zimmer A.D."/>
            <person name="Quatrano R.S."/>
            <person name="Mayer K.F.X."/>
            <person name="Goodstein D."/>
            <person name="Casacuberta J.M."/>
            <person name="Vandepoele K."/>
            <person name="Reski R."/>
            <person name="Cuming A.C."/>
            <person name="Tuskan G.A."/>
            <person name="Maumus F."/>
            <person name="Salse J."/>
            <person name="Schmutz J."/>
            <person name="Rensing S.A."/>
        </authorList>
    </citation>
    <scope>NUCLEOTIDE SEQUENCE [LARGE SCALE GENOMIC DNA]</scope>
    <source>
        <strain evidence="3 4">cv. Gransden 2004</strain>
    </source>
</reference>
<evidence type="ECO:0000313" key="2">
    <source>
        <dbReference type="EMBL" id="PNR53976.1"/>
    </source>
</evidence>
<organism evidence="2">
    <name type="scientific">Physcomitrium patens</name>
    <name type="common">Spreading-leaved earth moss</name>
    <name type="synonym">Physcomitrella patens</name>
    <dbReference type="NCBI Taxonomy" id="3218"/>
    <lineage>
        <taxon>Eukaryota</taxon>
        <taxon>Viridiplantae</taxon>
        <taxon>Streptophyta</taxon>
        <taxon>Embryophyta</taxon>
        <taxon>Bryophyta</taxon>
        <taxon>Bryophytina</taxon>
        <taxon>Bryopsida</taxon>
        <taxon>Funariidae</taxon>
        <taxon>Funariales</taxon>
        <taxon>Funariaceae</taxon>
        <taxon>Physcomitrium</taxon>
    </lineage>
</organism>
<dbReference type="PANTHER" id="PTHR12601:SF6">
    <property type="entry name" value="CLUSTERED MITOCHONDRIA PROTEIN HOMOLOG"/>
    <property type="match status" value="1"/>
</dbReference>
<proteinExistence type="predicted"/>
<name>A0A2K1KJM4_PHYPA</name>
<dbReference type="EMBL" id="ABEU02000005">
    <property type="protein sequence ID" value="PNR53976.1"/>
    <property type="molecule type" value="Genomic_DNA"/>
</dbReference>
<dbReference type="PANTHER" id="PTHR12601">
    <property type="entry name" value="EUKARYOTIC TRANSLATION INITIATION FACTOR 3 SUBUNIT EIF-3"/>
    <property type="match status" value="1"/>
</dbReference>
<dbReference type="AlphaFoldDB" id="A0A2K1KJM4"/>
<evidence type="ECO:0000313" key="4">
    <source>
        <dbReference type="Proteomes" id="UP000006727"/>
    </source>
</evidence>
<reference evidence="3" key="3">
    <citation type="submission" date="2020-12" db="UniProtKB">
        <authorList>
            <consortium name="EnsemblPlants"/>
        </authorList>
    </citation>
    <scope>IDENTIFICATION</scope>
</reference>
<sequence length="75" mass="8907">MNGILQYLQETLRRHECLLSEEHIQIVICYYILAFPIAFNCLRTYKLSLQHKCSTCNIFLKQLIEDNLRTKDSTN</sequence>
<dbReference type="InParanoid" id="A0A2K1KJM4"/>
<gene>
    <name evidence="2" type="ORF">PHYPA_007652</name>
</gene>
<dbReference type="EnsemblPlants" id="Pp3c5_14180V3.1">
    <property type="protein sequence ID" value="Pp3c5_14180V3.1"/>
    <property type="gene ID" value="Pp3c5_14180"/>
</dbReference>
<dbReference type="STRING" id="3218.A0A2K1KJM4"/>
<reference evidence="2 4" key="1">
    <citation type="journal article" date="2008" name="Science">
        <title>The Physcomitrella genome reveals evolutionary insights into the conquest of land by plants.</title>
        <authorList>
            <person name="Rensing S."/>
            <person name="Lang D."/>
            <person name="Zimmer A."/>
            <person name="Terry A."/>
            <person name="Salamov A."/>
            <person name="Shapiro H."/>
            <person name="Nishiyama T."/>
            <person name="Perroud P.-F."/>
            <person name="Lindquist E."/>
            <person name="Kamisugi Y."/>
            <person name="Tanahashi T."/>
            <person name="Sakakibara K."/>
            <person name="Fujita T."/>
            <person name="Oishi K."/>
            <person name="Shin-I T."/>
            <person name="Kuroki Y."/>
            <person name="Toyoda A."/>
            <person name="Suzuki Y."/>
            <person name="Hashimoto A."/>
            <person name="Yamaguchi K."/>
            <person name="Sugano A."/>
            <person name="Kohara Y."/>
            <person name="Fujiyama A."/>
            <person name="Anterola A."/>
            <person name="Aoki S."/>
            <person name="Ashton N."/>
            <person name="Barbazuk W.B."/>
            <person name="Barker E."/>
            <person name="Bennetzen J."/>
            <person name="Bezanilla M."/>
            <person name="Blankenship R."/>
            <person name="Cho S.H."/>
            <person name="Dutcher S."/>
            <person name="Estelle M."/>
            <person name="Fawcett J.A."/>
            <person name="Gundlach H."/>
            <person name="Hanada K."/>
            <person name="Heyl A."/>
            <person name="Hicks K.A."/>
            <person name="Hugh J."/>
            <person name="Lohr M."/>
            <person name="Mayer K."/>
            <person name="Melkozernov A."/>
            <person name="Murata T."/>
            <person name="Nelson D."/>
            <person name="Pils B."/>
            <person name="Prigge M."/>
            <person name="Reiss B."/>
            <person name="Renner T."/>
            <person name="Rombauts S."/>
            <person name="Rushton P."/>
            <person name="Sanderfoot A."/>
            <person name="Schween G."/>
            <person name="Shiu S.-H."/>
            <person name="Stueber K."/>
            <person name="Theodoulou F.L."/>
            <person name="Tu H."/>
            <person name="Van de Peer Y."/>
            <person name="Verrier P.J."/>
            <person name="Waters E."/>
            <person name="Wood A."/>
            <person name="Yang L."/>
            <person name="Cove D."/>
            <person name="Cuming A."/>
            <person name="Hasebe M."/>
            <person name="Lucas S."/>
            <person name="Mishler D.B."/>
            <person name="Reski R."/>
            <person name="Grigoriev I."/>
            <person name="Quatrano R.S."/>
            <person name="Boore J.L."/>
        </authorList>
    </citation>
    <scope>NUCLEOTIDE SEQUENCE [LARGE SCALE GENOMIC DNA]</scope>
    <source>
        <strain evidence="3 4">cv. Gransden 2004</strain>
    </source>
</reference>
<evidence type="ECO:0000256" key="1">
    <source>
        <dbReference type="SAM" id="Phobius"/>
    </source>
</evidence>
<keyword evidence="4" id="KW-1185">Reference proteome</keyword>
<accession>A0A2K1KJM4</accession>
<keyword evidence="1" id="KW-0812">Transmembrane</keyword>
<feature type="transmembrane region" description="Helical" evidence="1">
    <location>
        <begin position="23"/>
        <end position="42"/>
    </location>
</feature>
<dbReference type="InterPro" id="IPR027523">
    <property type="entry name" value="CLU_prot"/>
</dbReference>
<dbReference type="Gramene" id="Pp3c5_14180V3.1">
    <property type="protein sequence ID" value="Pp3c5_14180V3.1"/>
    <property type="gene ID" value="Pp3c5_14180"/>
</dbReference>